<dbReference type="AlphaFoldDB" id="A0A0V8LXB6"/>
<proteinExistence type="predicted"/>
<protein>
    <submittedName>
        <fullName evidence="1">Uncharacterized protein</fullName>
    </submittedName>
</protein>
<gene>
    <name evidence="1" type="ORF">DA01_08125</name>
</gene>
<organism evidence="1 2">
    <name type="scientific">Dehalococcoides mccartyi</name>
    <dbReference type="NCBI Taxonomy" id="61435"/>
    <lineage>
        <taxon>Bacteria</taxon>
        <taxon>Bacillati</taxon>
        <taxon>Chloroflexota</taxon>
        <taxon>Dehalococcoidia</taxon>
        <taxon>Dehalococcoidales</taxon>
        <taxon>Dehalococcoidaceae</taxon>
        <taxon>Dehalococcoides</taxon>
    </lineage>
</organism>
<reference evidence="1 2" key="1">
    <citation type="journal article" date="2015" name="Sci. Rep.">
        <title>A comparative genomics and reductive dehalogenase gene transcription study of two chloroethene-respiring bacteria, Dehalococcoides mccartyi strains MB and 11a.</title>
        <authorList>
            <person name="Low A."/>
            <person name="Shen Z."/>
            <person name="Cheng D."/>
            <person name="Rogers M.J."/>
            <person name="Lee P.K."/>
            <person name="He J."/>
        </authorList>
    </citation>
    <scope>NUCLEOTIDE SEQUENCE [LARGE SCALE GENOMIC DNA]</scope>
    <source>
        <strain evidence="1 2">MB</strain>
    </source>
</reference>
<dbReference type="PATRIC" id="fig|61435.5.peg.1599"/>
<dbReference type="Proteomes" id="UP000053577">
    <property type="component" value="Unassembled WGS sequence"/>
</dbReference>
<evidence type="ECO:0000313" key="1">
    <source>
        <dbReference type="EMBL" id="KSV16158.1"/>
    </source>
</evidence>
<sequence length="111" mass="12459">MTSGMVILAEIRTETEQGRPAPTPGWEWSPGCTPIKDRSPGKWIVRRSVDSFDVIFRSYLTPEAREGGPEYPIHSFNPTDAGELGAREMAIKLRNESFRQEAERSGHSNII</sequence>
<name>A0A0V8LXB6_9CHLR</name>
<evidence type="ECO:0000313" key="2">
    <source>
        <dbReference type="Proteomes" id="UP000053577"/>
    </source>
</evidence>
<dbReference type="EMBL" id="JGYD01000029">
    <property type="protein sequence ID" value="KSV16158.1"/>
    <property type="molecule type" value="Genomic_DNA"/>
</dbReference>
<dbReference type="RefSeq" id="WP_058292948.1">
    <property type="nucleotide sequence ID" value="NZ_DIMY01000001.1"/>
</dbReference>
<accession>A0A0V8LXB6</accession>
<comment type="caution">
    <text evidence="1">The sequence shown here is derived from an EMBL/GenBank/DDBJ whole genome shotgun (WGS) entry which is preliminary data.</text>
</comment>